<gene>
    <name evidence="5" type="ORF">ABSH63_00850</name>
</gene>
<dbReference type="Pfam" id="PF00881">
    <property type="entry name" value="Nitroreductase"/>
    <property type="match status" value="1"/>
</dbReference>
<keyword evidence="1" id="KW-0285">Flavoprotein</keyword>
<sequence>MDVTEAVLTRRSVRAFLDRPVPASLLREVIALAARAPSGGNLQPWHIVAVGGAPLKQISERVLERLRKADPDERPEYAIYPPKLWEPHRTARFEIGEQMYAALGVTREDKLGRLQQFARNYEFFGAPAALFCYIDRRMGPPQWSDLGMYLQTLMLLLRERGLDSCAQECWSVYPKTVGSVLQVPPELMLFCGMSIGYADPEAPVNRLRSQRLPVEAFARFVGFD</sequence>
<evidence type="ECO:0000313" key="5">
    <source>
        <dbReference type="EMBL" id="MES0872562.1"/>
    </source>
</evidence>
<dbReference type="RefSeq" id="WP_352886509.1">
    <property type="nucleotide sequence ID" value="NZ_JBEPIJ010000001.1"/>
</dbReference>
<keyword evidence="2" id="KW-0288">FMN</keyword>
<feature type="domain" description="Nitroreductase" evidence="4">
    <location>
        <begin position="8"/>
        <end position="197"/>
    </location>
</feature>
<dbReference type="Gene3D" id="3.40.109.10">
    <property type="entry name" value="NADH Oxidase"/>
    <property type="match status" value="1"/>
</dbReference>
<accession>A0ABV2A5N8</accession>
<dbReference type="Proteomes" id="UP001465331">
    <property type="component" value="Unassembled WGS sequence"/>
</dbReference>
<evidence type="ECO:0000256" key="2">
    <source>
        <dbReference type="ARBA" id="ARBA00022643"/>
    </source>
</evidence>
<dbReference type="InterPro" id="IPR029479">
    <property type="entry name" value="Nitroreductase"/>
</dbReference>
<comment type="caution">
    <text evidence="5">The sequence shown here is derived from an EMBL/GenBank/DDBJ whole genome shotgun (WGS) entry which is preliminary data.</text>
</comment>
<evidence type="ECO:0000259" key="4">
    <source>
        <dbReference type="Pfam" id="PF00881"/>
    </source>
</evidence>
<keyword evidence="3" id="KW-0560">Oxidoreductase</keyword>
<evidence type="ECO:0000256" key="3">
    <source>
        <dbReference type="ARBA" id="ARBA00023002"/>
    </source>
</evidence>
<evidence type="ECO:0000256" key="1">
    <source>
        <dbReference type="ARBA" id="ARBA00022630"/>
    </source>
</evidence>
<organism evidence="5 6">
    <name type="scientific">Sinimarinibacterium thermocellulolyticum</name>
    <dbReference type="NCBI Taxonomy" id="3170016"/>
    <lineage>
        <taxon>Bacteria</taxon>
        <taxon>Pseudomonadati</taxon>
        <taxon>Pseudomonadota</taxon>
        <taxon>Gammaproteobacteria</taxon>
        <taxon>Nevskiales</taxon>
        <taxon>Nevskiaceae</taxon>
        <taxon>Sinimarinibacterium</taxon>
    </lineage>
</organism>
<dbReference type="InterPro" id="IPR000415">
    <property type="entry name" value="Nitroreductase-like"/>
</dbReference>
<evidence type="ECO:0000313" key="6">
    <source>
        <dbReference type="Proteomes" id="UP001465331"/>
    </source>
</evidence>
<dbReference type="EMBL" id="JBEPIJ010000001">
    <property type="protein sequence ID" value="MES0872562.1"/>
    <property type="molecule type" value="Genomic_DNA"/>
</dbReference>
<name>A0ABV2A5N8_9GAMM</name>
<reference evidence="5 6" key="1">
    <citation type="submission" date="2024-06" db="EMBL/GenBank/DDBJ databases">
        <authorList>
            <person name="Li Z."/>
            <person name="Jiang Y."/>
        </authorList>
    </citation>
    <scope>NUCLEOTIDE SEQUENCE [LARGE SCALE GENOMIC DNA]</scope>
    <source>
        <strain evidence="5 6">HSW-8</strain>
    </source>
</reference>
<protein>
    <submittedName>
        <fullName evidence="5">Nitroreductase</fullName>
    </submittedName>
</protein>
<dbReference type="PANTHER" id="PTHR23026">
    <property type="entry name" value="NADPH NITROREDUCTASE"/>
    <property type="match status" value="1"/>
</dbReference>
<dbReference type="InterPro" id="IPR050627">
    <property type="entry name" value="Nitroreductase/BluB"/>
</dbReference>
<dbReference type="CDD" id="cd02136">
    <property type="entry name" value="PnbA_NfnB-like"/>
    <property type="match status" value="1"/>
</dbReference>
<proteinExistence type="predicted"/>
<dbReference type="SUPFAM" id="SSF55469">
    <property type="entry name" value="FMN-dependent nitroreductase-like"/>
    <property type="match status" value="1"/>
</dbReference>
<dbReference type="PANTHER" id="PTHR23026:SF90">
    <property type="entry name" value="IODOTYROSINE DEIODINASE 1"/>
    <property type="match status" value="1"/>
</dbReference>
<keyword evidence="6" id="KW-1185">Reference proteome</keyword>